<comment type="caution">
    <text evidence="2">The sequence shown here is derived from an EMBL/GenBank/DDBJ whole genome shotgun (WGS) entry which is preliminary data.</text>
</comment>
<dbReference type="Proteomes" id="UP001596023">
    <property type="component" value="Unassembled WGS sequence"/>
</dbReference>
<dbReference type="RefSeq" id="WP_380000615.1">
    <property type="nucleotide sequence ID" value="NZ_JBHSGN010000135.1"/>
</dbReference>
<dbReference type="EMBL" id="JBHSGN010000135">
    <property type="protein sequence ID" value="MFC4676407.1"/>
    <property type="molecule type" value="Genomic_DNA"/>
</dbReference>
<evidence type="ECO:0000256" key="1">
    <source>
        <dbReference type="SAM" id="Phobius"/>
    </source>
</evidence>
<evidence type="ECO:0000313" key="2">
    <source>
        <dbReference type="EMBL" id="MFC4676407.1"/>
    </source>
</evidence>
<feature type="transmembrane region" description="Helical" evidence="1">
    <location>
        <begin position="6"/>
        <end position="24"/>
    </location>
</feature>
<sequence>MKLWKYSGVFLMITGILHVAIAILEGKETLVAILKDGFDSIGSDVLRNQAFWFLICGVIIIFWGQTLHFYIKKTRTPLPSSLGWSLLIISLVGCFFVPVSGFWLFIPQALIMILASRNSKAINSEQK</sequence>
<dbReference type="Pfam" id="PF20064">
    <property type="entry name" value="DUF6463"/>
    <property type="match status" value="1"/>
</dbReference>
<organism evidence="2 3">
    <name type="scientific">Dysgonomonas termitidis</name>
    <dbReference type="NCBI Taxonomy" id="1516126"/>
    <lineage>
        <taxon>Bacteria</taxon>
        <taxon>Pseudomonadati</taxon>
        <taxon>Bacteroidota</taxon>
        <taxon>Bacteroidia</taxon>
        <taxon>Bacteroidales</taxon>
        <taxon>Dysgonomonadaceae</taxon>
        <taxon>Dysgonomonas</taxon>
    </lineage>
</organism>
<keyword evidence="3" id="KW-1185">Reference proteome</keyword>
<gene>
    <name evidence="2" type="ORF">ACFO6W_22245</name>
</gene>
<evidence type="ECO:0000313" key="3">
    <source>
        <dbReference type="Proteomes" id="UP001596023"/>
    </source>
</evidence>
<protein>
    <submittedName>
        <fullName evidence="2">DUF6463 family protein</fullName>
    </submittedName>
</protein>
<dbReference type="InterPro" id="IPR045590">
    <property type="entry name" value="DUF6463"/>
</dbReference>
<feature type="transmembrane region" description="Helical" evidence="1">
    <location>
        <begin position="50"/>
        <end position="71"/>
    </location>
</feature>
<proteinExistence type="predicted"/>
<feature type="transmembrane region" description="Helical" evidence="1">
    <location>
        <begin position="83"/>
        <end position="106"/>
    </location>
</feature>
<keyword evidence="1" id="KW-1133">Transmembrane helix</keyword>
<keyword evidence="1" id="KW-0472">Membrane</keyword>
<reference evidence="3" key="1">
    <citation type="journal article" date="2019" name="Int. J. Syst. Evol. Microbiol.">
        <title>The Global Catalogue of Microorganisms (GCM) 10K type strain sequencing project: providing services to taxonomists for standard genome sequencing and annotation.</title>
        <authorList>
            <consortium name="The Broad Institute Genomics Platform"/>
            <consortium name="The Broad Institute Genome Sequencing Center for Infectious Disease"/>
            <person name="Wu L."/>
            <person name="Ma J."/>
        </authorList>
    </citation>
    <scope>NUCLEOTIDE SEQUENCE [LARGE SCALE GENOMIC DNA]</scope>
    <source>
        <strain evidence="3">CCUG 66188</strain>
    </source>
</reference>
<name>A0ABV9L1P1_9BACT</name>
<accession>A0ABV9L1P1</accession>
<keyword evidence="1" id="KW-0812">Transmembrane</keyword>